<dbReference type="Proteomes" id="UP000598820">
    <property type="component" value="Unassembled WGS sequence"/>
</dbReference>
<keyword evidence="5" id="KW-0998">Cell outer membrane</keyword>
<dbReference type="Pfam" id="PF07980">
    <property type="entry name" value="SusD_RagB"/>
    <property type="match status" value="1"/>
</dbReference>
<reference evidence="8" key="1">
    <citation type="submission" date="2020-09" db="EMBL/GenBank/DDBJ databases">
        <authorList>
            <person name="Kim M.K."/>
        </authorList>
    </citation>
    <scope>NUCLEOTIDE SEQUENCE</scope>
    <source>
        <strain evidence="8">BT702</strain>
    </source>
</reference>
<feature type="domain" description="RagB/SusD" evidence="6">
    <location>
        <begin position="257"/>
        <end position="505"/>
    </location>
</feature>
<keyword evidence="4" id="KW-0472">Membrane</keyword>
<evidence type="ECO:0000313" key="9">
    <source>
        <dbReference type="Proteomes" id="UP000598820"/>
    </source>
</evidence>
<name>A0A927AWC9_9BACT</name>
<dbReference type="InterPro" id="IPR011990">
    <property type="entry name" value="TPR-like_helical_dom_sf"/>
</dbReference>
<gene>
    <name evidence="8" type="ORF">IC229_33800</name>
</gene>
<keyword evidence="9" id="KW-1185">Reference proteome</keyword>
<sequence length="505" mass="57927">MKTYIILGALLLTVCQGCKETFLEENPRSVLNPVNFYTDETGLNAGINATYASMRSIYGEREEPFRLTLLGTDVYTNGKGQLGLPFDIYDTDLNPFAAEVDFVWSTCYKTINLTNTLITSAEKLSFNEQRKARIIAEAKFFRALNYFWLVQLFGDVPQKLDPTTGVITEAVRTPQAEVYKTIVDDLKYAETNLAATYPQWGRIRKGAVQHLLSKVYLVQKDWTNAADMAKKVIQDQANYKLEEDYTRIFHWENQVNKEIIYSVQYENDATNSGSIGNQGHLYFQNSYSDIPGMQRVIQWGRPFSRFAPTPYLMKLFDKSKDERTDIWRTFDDYYYNNPATLPAGKKVGDPIDESWRDKIEFHWTNLKYFDPTRPNVNEGRGNKDFIVFRLGETYLIAAEALMMAGKNDEAVTYFNEIRRRAARPGVNLSVSASALNIDLILEERGKELAGEMDRWFDLVRTGKAVERVKAYSARGQNIKATHVLRPIPQTQIDRVTIPFTQNPGY</sequence>
<comment type="subcellular location">
    <subcellularLocation>
        <location evidence="1">Cell outer membrane</location>
    </subcellularLocation>
</comment>
<evidence type="ECO:0000256" key="4">
    <source>
        <dbReference type="ARBA" id="ARBA00023136"/>
    </source>
</evidence>
<evidence type="ECO:0000313" key="8">
    <source>
        <dbReference type="EMBL" id="MBD2705632.1"/>
    </source>
</evidence>
<evidence type="ECO:0000256" key="2">
    <source>
        <dbReference type="ARBA" id="ARBA00006275"/>
    </source>
</evidence>
<protein>
    <submittedName>
        <fullName evidence="8">RagB/SusD family nutrient uptake outer membrane protein</fullName>
    </submittedName>
</protein>
<dbReference type="SUPFAM" id="SSF48452">
    <property type="entry name" value="TPR-like"/>
    <property type="match status" value="1"/>
</dbReference>
<evidence type="ECO:0000256" key="3">
    <source>
        <dbReference type="ARBA" id="ARBA00022729"/>
    </source>
</evidence>
<dbReference type="EMBL" id="JACWZY010000063">
    <property type="protein sequence ID" value="MBD2705632.1"/>
    <property type="molecule type" value="Genomic_DNA"/>
</dbReference>
<comment type="caution">
    <text evidence="8">The sequence shown here is derived from an EMBL/GenBank/DDBJ whole genome shotgun (WGS) entry which is preliminary data.</text>
</comment>
<comment type="similarity">
    <text evidence="2">Belongs to the SusD family.</text>
</comment>
<dbReference type="RefSeq" id="WP_190893259.1">
    <property type="nucleotide sequence ID" value="NZ_JACWZY010000063.1"/>
</dbReference>
<dbReference type="Gene3D" id="1.25.40.390">
    <property type="match status" value="1"/>
</dbReference>
<dbReference type="InterPro" id="IPR012944">
    <property type="entry name" value="SusD_RagB_dom"/>
</dbReference>
<feature type="domain" description="SusD-like N-terminal" evidence="7">
    <location>
        <begin position="82"/>
        <end position="217"/>
    </location>
</feature>
<accession>A0A927AWC9</accession>
<keyword evidence="3" id="KW-0732">Signal</keyword>
<dbReference type="AlphaFoldDB" id="A0A927AWC9"/>
<proteinExistence type="inferred from homology"/>
<dbReference type="CDD" id="cd08977">
    <property type="entry name" value="SusD"/>
    <property type="match status" value="1"/>
</dbReference>
<organism evidence="8 9">
    <name type="scientific">Spirosoma profusum</name>
    <dbReference type="NCBI Taxonomy" id="2771354"/>
    <lineage>
        <taxon>Bacteria</taxon>
        <taxon>Pseudomonadati</taxon>
        <taxon>Bacteroidota</taxon>
        <taxon>Cytophagia</taxon>
        <taxon>Cytophagales</taxon>
        <taxon>Cytophagaceae</taxon>
        <taxon>Spirosoma</taxon>
    </lineage>
</organism>
<dbReference type="InterPro" id="IPR033985">
    <property type="entry name" value="SusD-like_N"/>
</dbReference>
<dbReference type="Pfam" id="PF14322">
    <property type="entry name" value="SusD-like_3"/>
    <property type="match status" value="1"/>
</dbReference>
<evidence type="ECO:0000256" key="5">
    <source>
        <dbReference type="ARBA" id="ARBA00023237"/>
    </source>
</evidence>
<evidence type="ECO:0000259" key="6">
    <source>
        <dbReference type="Pfam" id="PF07980"/>
    </source>
</evidence>
<evidence type="ECO:0000256" key="1">
    <source>
        <dbReference type="ARBA" id="ARBA00004442"/>
    </source>
</evidence>
<evidence type="ECO:0000259" key="7">
    <source>
        <dbReference type="Pfam" id="PF14322"/>
    </source>
</evidence>
<dbReference type="GO" id="GO:0009279">
    <property type="term" value="C:cell outer membrane"/>
    <property type="evidence" value="ECO:0007669"/>
    <property type="project" value="UniProtKB-SubCell"/>
</dbReference>